<keyword evidence="2" id="KW-1185">Reference proteome</keyword>
<dbReference type="EMBL" id="JAACJN010000009">
    <property type="protein sequence ID" value="KAF5391493.1"/>
    <property type="molecule type" value="Genomic_DNA"/>
</dbReference>
<comment type="caution">
    <text evidence="1">The sequence shown here is derived from an EMBL/GenBank/DDBJ whole genome shotgun (WGS) entry which is preliminary data.</text>
</comment>
<organism evidence="1 2">
    <name type="scientific">Collybiopsis confluens</name>
    <dbReference type="NCBI Taxonomy" id="2823264"/>
    <lineage>
        <taxon>Eukaryota</taxon>
        <taxon>Fungi</taxon>
        <taxon>Dikarya</taxon>
        <taxon>Basidiomycota</taxon>
        <taxon>Agaricomycotina</taxon>
        <taxon>Agaricomycetes</taxon>
        <taxon>Agaricomycetidae</taxon>
        <taxon>Agaricales</taxon>
        <taxon>Marasmiineae</taxon>
        <taxon>Omphalotaceae</taxon>
        <taxon>Collybiopsis</taxon>
    </lineage>
</organism>
<protein>
    <recommendedName>
        <fullName evidence="3">F-box domain-containing protein</fullName>
    </recommendedName>
</protein>
<name>A0A8H5MEX1_9AGAR</name>
<reference evidence="1 2" key="1">
    <citation type="journal article" date="2020" name="ISME J.">
        <title>Uncovering the hidden diversity of litter-decomposition mechanisms in mushroom-forming fungi.</title>
        <authorList>
            <person name="Floudas D."/>
            <person name="Bentzer J."/>
            <person name="Ahren D."/>
            <person name="Johansson T."/>
            <person name="Persson P."/>
            <person name="Tunlid A."/>
        </authorList>
    </citation>
    <scope>NUCLEOTIDE SEQUENCE [LARGE SCALE GENOMIC DNA]</scope>
    <source>
        <strain evidence="1 2">CBS 406.79</strain>
    </source>
</reference>
<gene>
    <name evidence="1" type="ORF">D9757_002413</name>
</gene>
<evidence type="ECO:0008006" key="3">
    <source>
        <dbReference type="Google" id="ProtNLM"/>
    </source>
</evidence>
<proteinExistence type="predicted"/>
<dbReference type="SUPFAM" id="SSF52047">
    <property type="entry name" value="RNI-like"/>
    <property type="match status" value="1"/>
</dbReference>
<accession>A0A8H5MEX1</accession>
<dbReference type="Gene3D" id="3.80.10.10">
    <property type="entry name" value="Ribonuclease Inhibitor"/>
    <property type="match status" value="1"/>
</dbReference>
<dbReference type="AlphaFoldDB" id="A0A8H5MEX1"/>
<evidence type="ECO:0000313" key="2">
    <source>
        <dbReference type="Proteomes" id="UP000518752"/>
    </source>
</evidence>
<dbReference type="InterPro" id="IPR032675">
    <property type="entry name" value="LRR_dom_sf"/>
</dbReference>
<dbReference type="Proteomes" id="UP000518752">
    <property type="component" value="Unassembled WGS sequence"/>
</dbReference>
<evidence type="ECO:0000313" key="1">
    <source>
        <dbReference type="EMBL" id="KAF5391493.1"/>
    </source>
</evidence>
<dbReference type="OrthoDB" id="3071584at2759"/>
<sequence length="439" mass="50525">MPELPPEIWIYITRFIPDGTLRKLLAVNVFFYNIAMDLRYRTLELQKFSSQTMRLLSRFADPVVGRRVRFLTASPDFRFYGTVRTEPSLRYRVYSILHTFHLTGPALRPEEEGTHALINALPSMPNVLAFTIDSHSWGQHSGPELNTFLTTAWNSFGSNLKKLSLRGHAASFRTIMTNNPPYLPRVEELFFELTDNPMPSNRDEDADTLVSIFAPFVNSFSSKLQALTLWAWTSIELSAFFHALGQFPMLTCLNFQTSFPRTFTVDPTSLSHFLIRHRSQLEILVLRLNISPSLNASVTEQYLSQWILGTFRDNHFTCLQELHLYPSALPEGFQGLLLGLQYAAETLTSLVVRDRYLTPEDMALLLEYLPANLQRLRVNLRVLDIHVFDVLASRQPRLGSLLLYISEIAPVSAFSIFFDPYRWLDIRIDLLQRYTATDF</sequence>